<dbReference type="Proteomes" id="UP001221142">
    <property type="component" value="Unassembled WGS sequence"/>
</dbReference>
<name>A0AAD7CA11_9AGAR</name>
<accession>A0AAD7CA11</accession>
<dbReference type="EMBL" id="JARKIF010000003">
    <property type="protein sequence ID" value="KAJ7643523.1"/>
    <property type="molecule type" value="Genomic_DNA"/>
</dbReference>
<evidence type="ECO:0000313" key="1">
    <source>
        <dbReference type="EMBL" id="KAJ7643523.1"/>
    </source>
</evidence>
<sequence>MRITTFTDIDLGSCLSPTIRTLHIFGAFIHQTMQSTFRAVPSNSRLETITFEGLAYIFPLNGDQTRLFNETITSALDCMSSFRTVQIKAYSEDAGWDGEWKVSMRIHLSSLESRGLLVLKEFGTKGMMVLNISAFNSQSAGSSTRTRKLLQRSASLKQECRCISWNIAVEFSVGKWKETDVVSR</sequence>
<gene>
    <name evidence="1" type="ORF">FB45DRAFT_1052486</name>
</gene>
<evidence type="ECO:0000313" key="2">
    <source>
        <dbReference type="Proteomes" id="UP001221142"/>
    </source>
</evidence>
<dbReference type="AlphaFoldDB" id="A0AAD7CA11"/>
<keyword evidence="2" id="KW-1185">Reference proteome</keyword>
<proteinExistence type="predicted"/>
<organism evidence="1 2">
    <name type="scientific">Roridomyces roridus</name>
    <dbReference type="NCBI Taxonomy" id="1738132"/>
    <lineage>
        <taxon>Eukaryota</taxon>
        <taxon>Fungi</taxon>
        <taxon>Dikarya</taxon>
        <taxon>Basidiomycota</taxon>
        <taxon>Agaricomycotina</taxon>
        <taxon>Agaricomycetes</taxon>
        <taxon>Agaricomycetidae</taxon>
        <taxon>Agaricales</taxon>
        <taxon>Marasmiineae</taxon>
        <taxon>Mycenaceae</taxon>
        <taxon>Roridomyces</taxon>
    </lineage>
</organism>
<protein>
    <submittedName>
        <fullName evidence="1">Uncharacterized protein</fullName>
    </submittedName>
</protein>
<reference evidence="1" key="1">
    <citation type="submission" date="2023-03" db="EMBL/GenBank/DDBJ databases">
        <title>Massive genome expansion in bonnet fungi (Mycena s.s.) driven by repeated elements and novel gene families across ecological guilds.</title>
        <authorList>
            <consortium name="Lawrence Berkeley National Laboratory"/>
            <person name="Harder C.B."/>
            <person name="Miyauchi S."/>
            <person name="Viragh M."/>
            <person name="Kuo A."/>
            <person name="Thoen E."/>
            <person name="Andreopoulos B."/>
            <person name="Lu D."/>
            <person name="Skrede I."/>
            <person name="Drula E."/>
            <person name="Henrissat B."/>
            <person name="Morin E."/>
            <person name="Kohler A."/>
            <person name="Barry K."/>
            <person name="LaButti K."/>
            <person name="Morin E."/>
            <person name="Salamov A."/>
            <person name="Lipzen A."/>
            <person name="Mereny Z."/>
            <person name="Hegedus B."/>
            <person name="Baldrian P."/>
            <person name="Stursova M."/>
            <person name="Weitz H."/>
            <person name="Taylor A."/>
            <person name="Grigoriev I.V."/>
            <person name="Nagy L.G."/>
            <person name="Martin F."/>
            <person name="Kauserud H."/>
        </authorList>
    </citation>
    <scope>NUCLEOTIDE SEQUENCE</scope>
    <source>
        <strain evidence="1">9284</strain>
    </source>
</reference>
<comment type="caution">
    <text evidence="1">The sequence shown here is derived from an EMBL/GenBank/DDBJ whole genome shotgun (WGS) entry which is preliminary data.</text>
</comment>